<sequence length="915" mass="101891">MFHRLMKEITDQVGGLSSQNTELRDFLRTVLQAMAQIIDALSTCVHHVSSLEETPDLRLIRSLPMCILTVLKETFQHCKDSEVVYCGRLSLVADLLQGLFKEAYALHKGLLEVLDKISLDSQASDEEVSDIVTGVAACWCLLPCVSVCVLHTFSWECCTLKISLHTKSLCLFNIALMCCSNPQSAGYLLGYFQPGHCSACKHLEVPHQVGLYCVLLVLLLVVILFLVITFYMVLLRQSLKHRPLVEEHLRHGDLSSSLCDNLLTSFHNCVELAEQIQHAGLQDSTQSTEYKLFQKTAKMCRFFANTLIHYIKEFKYFLTKYCSRFHQLYLQIITKFPPSLCAPALPAALSGELSAAAAVPMDAFLLQLLPLGQFADVVLQVDLQLNPDHELPHCLLLASIVGQLTSQPEEVLQLWYAGSQFPEETPRLPLYKAIFDSFRRCDVERKVPVLLPGVMLKGQAQARVSLHRHICVQLCASIAALPPKHFPMLERCLIDAVLQADTQTALLATDAWCFTARYGSAELCFHHVLLVAQLVKTCPTECYRMSHLGILLKRLVFLMTPKHQEQLVEHFPPSELENRAVWDNILFGALSQDTRLRVEADMISLAQNALTDWRNGGYKMVQVDQVNVALSSLLSVVRGQPSPTAQPAVEMITEVWLRMSPAQVRSCPVLQDTLQLLLPVTAALVKNAEPHILCQALSCLDAVVSGTCPDHLLLAALDFLSSMGKVFVPPESQSPVLPKLSGLFGVLLADKSWLVQQHALEAFSFFAENTNHEEVISQSLCVEETKTRVVRYLSKTLSPQENAELRLQRLREESPVLQKFLQKLESAETACSPPAAESEAAVASEPCPKRPRQESSAEEEYSRYLQTAESALTALQALLQGKGAADPPPPPWLEPRLQELQVLMTRITSSTSKTS</sequence>
<dbReference type="GeneTree" id="ENSGT00390000004791"/>
<feature type="region of interest" description="Disordered" evidence="1">
    <location>
        <begin position="831"/>
        <end position="863"/>
    </location>
</feature>
<dbReference type="InterPro" id="IPR016024">
    <property type="entry name" value="ARM-type_fold"/>
</dbReference>
<keyword evidence="2" id="KW-0812">Transmembrane</keyword>
<evidence type="ECO:0000256" key="2">
    <source>
        <dbReference type="SAM" id="Phobius"/>
    </source>
</evidence>
<dbReference type="SUPFAM" id="SSF48371">
    <property type="entry name" value="ARM repeat"/>
    <property type="match status" value="1"/>
</dbReference>
<evidence type="ECO:0000313" key="4">
    <source>
        <dbReference type="Proteomes" id="UP000694383"/>
    </source>
</evidence>
<protein>
    <submittedName>
        <fullName evidence="3">FIGNL1 interacting regulator of recombination and mitosis</fullName>
    </submittedName>
</protein>
<reference evidence="3" key="2">
    <citation type="submission" date="2025-09" db="UniProtKB">
        <authorList>
            <consortium name="Ensembl"/>
        </authorList>
    </citation>
    <scope>IDENTIFICATION</scope>
</reference>
<name>A0A8C7YSD5_9TELE</name>
<dbReference type="Proteomes" id="UP000694383">
    <property type="component" value="Unplaced"/>
</dbReference>
<keyword evidence="2" id="KW-1133">Transmembrane helix</keyword>
<organism evidence="3 4">
    <name type="scientific">Oryzias sinensis</name>
    <name type="common">Chinese medaka</name>
    <dbReference type="NCBI Taxonomy" id="183150"/>
    <lineage>
        <taxon>Eukaryota</taxon>
        <taxon>Metazoa</taxon>
        <taxon>Chordata</taxon>
        <taxon>Craniata</taxon>
        <taxon>Vertebrata</taxon>
        <taxon>Euteleostomi</taxon>
        <taxon>Actinopterygii</taxon>
        <taxon>Neopterygii</taxon>
        <taxon>Teleostei</taxon>
        <taxon>Neoteleostei</taxon>
        <taxon>Acanthomorphata</taxon>
        <taxon>Ovalentaria</taxon>
        <taxon>Atherinomorphae</taxon>
        <taxon>Beloniformes</taxon>
        <taxon>Adrianichthyidae</taxon>
        <taxon>Oryziinae</taxon>
        <taxon>Oryzias</taxon>
    </lineage>
</organism>
<reference evidence="3" key="1">
    <citation type="submission" date="2025-08" db="UniProtKB">
        <authorList>
            <consortium name="Ensembl"/>
        </authorList>
    </citation>
    <scope>IDENTIFICATION</scope>
</reference>
<dbReference type="InterPro" id="IPR027902">
    <property type="entry name" value="DUF4487"/>
</dbReference>
<accession>A0A8C7YSD5</accession>
<dbReference type="PANTHER" id="PTHR16071">
    <property type="entry name" value="CHROMOSOME 1 OPEN READING FRAME 112"/>
    <property type="match status" value="1"/>
</dbReference>
<dbReference type="InterPro" id="IPR011989">
    <property type="entry name" value="ARM-like"/>
</dbReference>
<keyword evidence="2" id="KW-0472">Membrane</keyword>
<dbReference type="AlphaFoldDB" id="A0A8C7YSD5"/>
<keyword evidence="4" id="KW-1185">Reference proteome</keyword>
<evidence type="ECO:0000256" key="1">
    <source>
        <dbReference type="SAM" id="MobiDB-lite"/>
    </source>
</evidence>
<proteinExistence type="predicted"/>
<feature type="compositionally biased region" description="Low complexity" evidence="1">
    <location>
        <begin position="831"/>
        <end position="846"/>
    </location>
</feature>
<dbReference type="PANTHER" id="PTHR16071:SF2">
    <property type="entry name" value="FIGNL1-INTERACTING REGULATOR OF RECOMBINATION AND MITOSIS"/>
    <property type="match status" value="1"/>
</dbReference>
<dbReference type="Gene3D" id="1.25.10.10">
    <property type="entry name" value="Leucine-rich Repeat Variant"/>
    <property type="match status" value="1"/>
</dbReference>
<evidence type="ECO:0000313" key="3">
    <source>
        <dbReference type="Ensembl" id="ENSOSIP00000030647.1"/>
    </source>
</evidence>
<dbReference type="Pfam" id="PF14868">
    <property type="entry name" value="DUF4487"/>
    <property type="match status" value="1"/>
</dbReference>
<feature type="transmembrane region" description="Helical" evidence="2">
    <location>
        <begin position="209"/>
        <end position="234"/>
    </location>
</feature>
<dbReference type="Ensembl" id="ENSOSIT00000032302.1">
    <property type="protein sequence ID" value="ENSOSIP00000030647.1"/>
    <property type="gene ID" value="ENSOSIG00000015786.1"/>
</dbReference>